<dbReference type="EMBL" id="QGLF01000002">
    <property type="protein sequence ID" value="PWR21572.1"/>
    <property type="molecule type" value="Genomic_DNA"/>
</dbReference>
<dbReference type="PANTHER" id="PTHR46696:SF1">
    <property type="entry name" value="CYTOCHROME P450 YJIB-RELATED"/>
    <property type="match status" value="1"/>
</dbReference>
<gene>
    <name evidence="3" type="ORF">DKG75_06105</name>
</gene>
<keyword evidence="2" id="KW-0479">Metal-binding</keyword>
<proteinExistence type="inferred from homology"/>
<dbReference type="GO" id="GO:0004497">
    <property type="term" value="F:monooxygenase activity"/>
    <property type="evidence" value="ECO:0007669"/>
    <property type="project" value="UniProtKB-KW"/>
</dbReference>
<dbReference type="Proteomes" id="UP000246077">
    <property type="component" value="Unassembled WGS sequence"/>
</dbReference>
<dbReference type="GO" id="GO:0005506">
    <property type="term" value="F:iron ion binding"/>
    <property type="evidence" value="ECO:0007669"/>
    <property type="project" value="InterPro"/>
</dbReference>
<comment type="caution">
    <text evidence="3">The sequence shown here is derived from an EMBL/GenBank/DDBJ whole genome shotgun (WGS) entry which is preliminary data.</text>
</comment>
<dbReference type="RefSeq" id="WP_109920217.1">
    <property type="nucleotide sequence ID" value="NZ_QGLF01000002.1"/>
</dbReference>
<name>A0A317E4S0_9PROT</name>
<dbReference type="SUPFAM" id="SSF48264">
    <property type="entry name" value="Cytochrome P450"/>
    <property type="match status" value="1"/>
</dbReference>
<dbReference type="PRINTS" id="PR00359">
    <property type="entry name" value="BP450"/>
</dbReference>
<dbReference type="OrthoDB" id="9801155at2"/>
<evidence type="ECO:0000313" key="3">
    <source>
        <dbReference type="EMBL" id="PWR21572.1"/>
    </source>
</evidence>
<sequence>MTILDKVIATAQATVLDRAITTAQSVIPMSLQFRSVHLYEKLRRMAFADARPPTFAERPLPDVADLPLEQIDLSSPFLFRQGRWQSYFKRLREEAPVHYQPNSAFGPFWSVTRYEDILHVDKSHDLFSAEPFIVLGEPPKGMNLEMFIAMDPPRHDHQRQAVQGVVAPKNLKEMEGLIRQRVQDVLDNLPVGKAFNWVDHVSIELTSRMLATLLDFPYEQRRKLVYWSDLLAGSAETTGGPLDLDELMNGAIDMARHFKALWHDKAARSAAGEAPGFDLITQMQCHESTRDLIKRPMEFIGNLALLIVGGNDTTRNSMSAGVLAMNRFPDQFEKLKADPGLIPNMVSEIIRWQTPLAYMRRVAKKDTMLNGQFIRKGDKVVMWYASGNRDESVFERPDDFIIDRANARNHMSFGFGVHRCMGNRLAELQLRILWEELLTRFERIETLGEPTMVQSNFIRGYDTLMVRLAERK</sequence>
<dbReference type="Gene3D" id="1.10.630.10">
    <property type="entry name" value="Cytochrome P450"/>
    <property type="match status" value="1"/>
</dbReference>
<dbReference type="CDD" id="cd11033">
    <property type="entry name" value="CYP142-like"/>
    <property type="match status" value="1"/>
</dbReference>
<evidence type="ECO:0000256" key="1">
    <source>
        <dbReference type="ARBA" id="ARBA00010617"/>
    </source>
</evidence>
<reference evidence="4" key="1">
    <citation type="submission" date="2018-05" db="EMBL/GenBank/DDBJ databases">
        <title>Zavarzinia sp. HR-AS.</title>
        <authorList>
            <person name="Lee Y."/>
            <person name="Jeon C.O."/>
        </authorList>
    </citation>
    <scope>NUCLEOTIDE SEQUENCE [LARGE SCALE GENOMIC DNA]</scope>
    <source>
        <strain evidence="4">DSM 1231</strain>
    </source>
</reference>
<keyword evidence="2" id="KW-0349">Heme</keyword>
<dbReference type="InterPro" id="IPR036396">
    <property type="entry name" value="Cyt_P450_sf"/>
</dbReference>
<dbReference type="PANTHER" id="PTHR46696">
    <property type="entry name" value="P450, PUTATIVE (EUROFUNG)-RELATED"/>
    <property type="match status" value="1"/>
</dbReference>
<dbReference type="InterPro" id="IPR002397">
    <property type="entry name" value="Cyt_P450_B"/>
</dbReference>
<protein>
    <submittedName>
        <fullName evidence="3">Cytochrome P450</fullName>
    </submittedName>
</protein>
<keyword evidence="2" id="KW-0503">Monooxygenase</keyword>
<dbReference type="PROSITE" id="PS00086">
    <property type="entry name" value="CYTOCHROME_P450"/>
    <property type="match status" value="1"/>
</dbReference>
<dbReference type="Pfam" id="PF00067">
    <property type="entry name" value="p450"/>
    <property type="match status" value="1"/>
</dbReference>
<comment type="similarity">
    <text evidence="1 2">Belongs to the cytochrome P450 family.</text>
</comment>
<dbReference type="AlphaFoldDB" id="A0A317E4S0"/>
<evidence type="ECO:0000313" key="4">
    <source>
        <dbReference type="Proteomes" id="UP000246077"/>
    </source>
</evidence>
<organism evidence="3 4">
    <name type="scientific">Zavarzinia compransoris</name>
    <dbReference type="NCBI Taxonomy" id="1264899"/>
    <lineage>
        <taxon>Bacteria</taxon>
        <taxon>Pseudomonadati</taxon>
        <taxon>Pseudomonadota</taxon>
        <taxon>Alphaproteobacteria</taxon>
        <taxon>Rhodospirillales</taxon>
        <taxon>Zavarziniaceae</taxon>
        <taxon>Zavarzinia</taxon>
    </lineage>
</organism>
<dbReference type="GO" id="GO:0016705">
    <property type="term" value="F:oxidoreductase activity, acting on paired donors, with incorporation or reduction of molecular oxygen"/>
    <property type="evidence" value="ECO:0007669"/>
    <property type="project" value="InterPro"/>
</dbReference>
<keyword evidence="2" id="KW-0408">Iron</keyword>
<keyword evidence="2" id="KW-0560">Oxidoreductase</keyword>
<evidence type="ECO:0000256" key="2">
    <source>
        <dbReference type="RuleBase" id="RU000461"/>
    </source>
</evidence>
<accession>A0A317E4S0</accession>
<keyword evidence="4" id="KW-1185">Reference proteome</keyword>
<dbReference type="InterPro" id="IPR001128">
    <property type="entry name" value="Cyt_P450"/>
</dbReference>
<dbReference type="InterPro" id="IPR017972">
    <property type="entry name" value="Cyt_P450_CS"/>
</dbReference>
<dbReference type="GO" id="GO:0020037">
    <property type="term" value="F:heme binding"/>
    <property type="evidence" value="ECO:0007669"/>
    <property type="project" value="InterPro"/>
</dbReference>